<comment type="similarity">
    <text evidence="2">Belongs to the GPAT/DAPAT family.</text>
</comment>
<feature type="transmembrane region" description="Helical" evidence="8">
    <location>
        <begin position="166"/>
        <end position="191"/>
    </location>
</feature>
<keyword evidence="5 8" id="KW-1133">Transmembrane helix</keyword>
<reference evidence="10 11" key="1">
    <citation type="journal article" date="2021" name="Comput. Struct. Biotechnol. J.">
        <title>De novo genome assembly of the potent medicinal plant Rehmannia glutinosa using nanopore technology.</title>
        <authorList>
            <person name="Ma L."/>
            <person name="Dong C."/>
            <person name="Song C."/>
            <person name="Wang X."/>
            <person name="Zheng X."/>
            <person name="Niu Y."/>
            <person name="Chen S."/>
            <person name="Feng W."/>
        </authorList>
    </citation>
    <scope>NUCLEOTIDE SEQUENCE [LARGE SCALE GENOMIC DNA]</scope>
    <source>
        <strain evidence="10">DH-2019</strain>
    </source>
</reference>
<keyword evidence="3" id="KW-0808">Transferase</keyword>
<gene>
    <name evidence="10" type="ORF">DH2020_026534</name>
</gene>
<evidence type="ECO:0000256" key="1">
    <source>
        <dbReference type="ARBA" id="ARBA00004370"/>
    </source>
</evidence>
<evidence type="ECO:0000256" key="6">
    <source>
        <dbReference type="ARBA" id="ARBA00023136"/>
    </source>
</evidence>
<feature type="domain" description="Glycerol-3-phosphate acyltransferase RAM2/GPAT1-8 HAD-like" evidence="9">
    <location>
        <begin position="1"/>
        <end position="133"/>
    </location>
</feature>
<keyword evidence="4 8" id="KW-0812">Transmembrane</keyword>
<evidence type="ECO:0000256" key="7">
    <source>
        <dbReference type="ARBA" id="ARBA00023315"/>
    </source>
</evidence>
<keyword evidence="7" id="KW-0012">Acyltransferase</keyword>
<keyword evidence="11" id="KW-1185">Reference proteome</keyword>
<organism evidence="10 11">
    <name type="scientific">Rehmannia glutinosa</name>
    <name type="common">Chinese foxglove</name>
    <dbReference type="NCBI Taxonomy" id="99300"/>
    <lineage>
        <taxon>Eukaryota</taxon>
        <taxon>Viridiplantae</taxon>
        <taxon>Streptophyta</taxon>
        <taxon>Embryophyta</taxon>
        <taxon>Tracheophyta</taxon>
        <taxon>Spermatophyta</taxon>
        <taxon>Magnoliopsida</taxon>
        <taxon>eudicotyledons</taxon>
        <taxon>Gunneridae</taxon>
        <taxon>Pentapetalae</taxon>
        <taxon>asterids</taxon>
        <taxon>lamiids</taxon>
        <taxon>Lamiales</taxon>
        <taxon>Orobanchaceae</taxon>
        <taxon>Rehmannieae</taxon>
        <taxon>Rehmannia</taxon>
    </lineage>
</organism>
<protein>
    <recommendedName>
        <fullName evidence="9">Glycerol-3-phosphate acyltransferase RAM2/GPAT1-8 HAD-like domain-containing protein</fullName>
    </recommendedName>
</protein>
<evidence type="ECO:0000313" key="11">
    <source>
        <dbReference type="Proteomes" id="UP001318860"/>
    </source>
</evidence>
<comment type="caution">
    <text evidence="10">The sequence shown here is derived from an EMBL/GenBank/DDBJ whole genome shotgun (WGS) entry which is preliminary data.</text>
</comment>
<evidence type="ECO:0000313" key="10">
    <source>
        <dbReference type="EMBL" id="KAK6139724.1"/>
    </source>
</evidence>
<evidence type="ECO:0000256" key="8">
    <source>
        <dbReference type="SAM" id="Phobius"/>
    </source>
</evidence>
<dbReference type="Pfam" id="PF23270">
    <property type="entry name" value="HAD_RAM2_N"/>
    <property type="match status" value="1"/>
</dbReference>
<dbReference type="PANTHER" id="PTHR15486">
    <property type="entry name" value="ANCIENT UBIQUITOUS PROTEIN"/>
    <property type="match status" value="1"/>
</dbReference>
<dbReference type="EMBL" id="JABTTQ020000364">
    <property type="protein sequence ID" value="KAK6139724.1"/>
    <property type="molecule type" value="Genomic_DNA"/>
</dbReference>
<evidence type="ECO:0000256" key="2">
    <source>
        <dbReference type="ARBA" id="ARBA00007937"/>
    </source>
</evidence>
<evidence type="ECO:0000259" key="9">
    <source>
        <dbReference type="Pfam" id="PF23270"/>
    </source>
</evidence>
<proteinExistence type="inferred from homology"/>
<dbReference type="PANTHER" id="PTHR15486:SF62">
    <property type="entry name" value="GLYCEROL-3-PHOSPHATE ACYLTRANSFERASE 2-RELATED"/>
    <property type="match status" value="1"/>
</dbReference>
<name>A0ABR0W083_REHGL</name>
<evidence type="ECO:0000256" key="3">
    <source>
        <dbReference type="ARBA" id="ARBA00022679"/>
    </source>
</evidence>
<comment type="subcellular location">
    <subcellularLocation>
        <location evidence="1">Membrane</location>
    </subcellularLocation>
</comment>
<accession>A0ABR0W083</accession>
<evidence type="ECO:0000256" key="5">
    <source>
        <dbReference type="ARBA" id="ARBA00022989"/>
    </source>
</evidence>
<dbReference type="InterPro" id="IPR056462">
    <property type="entry name" value="HAD_RAM2/GPAT1-8"/>
</dbReference>
<dbReference type="Proteomes" id="UP001318860">
    <property type="component" value="Unassembled WGS sequence"/>
</dbReference>
<sequence>MVMVCFFGLKKEKFIEGRAVLPKFFLEDVGKESFEVLRRGKITVAVTDLPRVMVESFLRDYLEIDFVVGRELKAFGGYFVGVMEEITRENINVALHVEEIITPSIAIGSVGCFMRRTCSHFECFSNCKEFYLVSEQERRNWHPLPRDSYPKPLIFHDGRLAFRPTYLATLAMFIWLPVGFTLAIIRIIIALTLPSKIVIFIVHLTGAQLRFSIPTISSHHQNSKRNVGDNFSDKNGPINEEPRVGCRVDARALSRATSWCARGHDVQRAISLRDCPLLFEISGRDTSVAIDYRVGVFYGTTREGSRAWTLCSFYESVARCTVRFLDVVRGRVDDYEISKYEKANLVQK</sequence>
<evidence type="ECO:0000256" key="4">
    <source>
        <dbReference type="ARBA" id="ARBA00022692"/>
    </source>
</evidence>
<keyword evidence="6 8" id="KW-0472">Membrane</keyword>